<evidence type="ECO:0008006" key="3">
    <source>
        <dbReference type="Google" id="ProtNLM"/>
    </source>
</evidence>
<gene>
    <name evidence="1" type="ORF">FA869_13760</name>
</gene>
<organism evidence="1 2">
    <name type="scientific">Halopseudomonas bauzanensis</name>
    <dbReference type="NCBI Taxonomy" id="653930"/>
    <lineage>
        <taxon>Bacteria</taxon>
        <taxon>Pseudomonadati</taxon>
        <taxon>Pseudomonadota</taxon>
        <taxon>Gammaproteobacteria</taxon>
        <taxon>Pseudomonadales</taxon>
        <taxon>Pseudomonadaceae</taxon>
        <taxon>Halopseudomonas</taxon>
    </lineage>
</organism>
<sequence>MGSRILPRRVRGFLTCWGVYMDVDDKFSEKLARMVKSSFTLSVVDMLPEWAEYQLRYLKRHRKLCNFRDPQRLSEKLHHRMRYPLPHFSRLADKVLVRDYIRDTVGDRFNVPLYAAMEVVTASQFECLPDSFVMKTNNSSGAVKIVSDKSREDMEQLAALSNAWLRDDFSRRRGERHYKAIRPQVLFEQALLTANGPPADYKIHVFNPVEGDSYLFIQVINGRFGRMTQNLFSADWQELPFRLGETLPPSIDTGITRAPAELAEMLDVARRLAQPFGYCRVDMYVFEGRIYVGEITFTPGAGAFKLYPAEWDLKLGALFRWPELPLSAITLEAIGRGRHFHDAVNELG</sequence>
<dbReference type="Proteomes" id="UP000305198">
    <property type="component" value="Unassembled WGS sequence"/>
</dbReference>
<accession>A0A4U0YED3</accession>
<evidence type="ECO:0000313" key="1">
    <source>
        <dbReference type="EMBL" id="TKA90190.1"/>
    </source>
</evidence>
<dbReference type="InterPro" id="IPR029465">
    <property type="entry name" value="ATPgrasp_TupA"/>
</dbReference>
<dbReference type="Pfam" id="PF14305">
    <property type="entry name" value="ATPgrasp_TupA"/>
    <property type="match status" value="1"/>
</dbReference>
<protein>
    <recommendedName>
        <fullName evidence="3">TupA-like ATPgrasp</fullName>
    </recommendedName>
</protein>
<reference evidence="1 2" key="1">
    <citation type="submission" date="2019-04" db="EMBL/GenBank/DDBJ databases">
        <title>Crypto-aerobic microbial life in anoxic (sulfidic) marine sediments.</title>
        <authorList>
            <person name="Bhattacharya S."/>
            <person name="Roy C."/>
            <person name="Mondal N."/>
            <person name="Sarkar J."/>
            <person name="Mandal S."/>
            <person name="Rameez M.J."/>
            <person name="Ghosh W."/>
        </authorList>
    </citation>
    <scope>NUCLEOTIDE SEQUENCE [LARGE SCALE GENOMIC DNA]</scope>
    <source>
        <strain evidence="1 2">SBBB</strain>
    </source>
</reference>
<dbReference type="OrthoDB" id="9791827at2"/>
<dbReference type="SUPFAM" id="SSF56059">
    <property type="entry name" value="Glutathione synthetase ATP-binding domain-like"/>
    <property type="match status" value="1"/>
</dbReference>
<evidence type="ECO:0000313" key="2">
    <source>
        <dbReference type="Proteomes" id="UP000305198"/>
    </source>
</evidence>
<dbReference type="AlphaFoldDB" id="A0A4U0YED3"/>
<proteinExistence type="predicted"/>
<dbReference type="EMBL" id="SWAV01000005">
    <property type="protein sequence ID" value="TKA90190.1"/>
    <property type="molecule type" value="Genomic_DNA"/>
</dbReference>
<comment type="caution">
    <text evidence="1">The sequence shown here is derived from an EMBL/GenBank/DDBJ whole genome shotgun (WGS) entry which is preliminary data.</text>
</comment>
<name>A0A4U0YED3_9GAMM</name>